<dbReference type="AlphaFoldDB" id="A0AA46AJ64"/>
<dbReference type="Proteomes" id="UP001158066">
    <property type="component" value="Unassembled WGS sequence"/>
</dbReference>
<sequence>MLKRQKKIVGKAVNNLWKKPGACGELFNARRAACFQSAVRLCFII</sequence>
<keyword evidence="2" id="KW-1185">Reference proteome</keyword>
<protein>
    <submittedName>
        <fullName evidence="1">Uncharacterized protein</fullName>
    </submittedName>
</protein>
<name>A0AA46AJ64_9CLOT</name>
<dbReference type="EMBL" id="FXUF01000007">
    <property type="protein sequence ID" value="SMP58367.1"/>
    <property type="molecule type" value="Genomic_DNA"/>
</dbReference>
<evidence type="ECO:0000313" key="1">
    <source>
        <dbReference type="EMBL" id="SMP58367.1"/>
    </source>
</evidence>
<evidence type="ECO:0000313" key="2">
    <source>
        <dbReference type="Proteomes" id="UP001158066"/>
    </source>
</evidence>
<organism evidence="1 2">
    <name type="scientific">Anoxynatronum buryatiense</name>
    <dbReference type="NCBI Taxonomy" id="489973"/>
    <lineage>
        <taxon>Bacteria</taxon>
        <taxon>Bacillati</taxon>
        <taxon>Bacillota</taxon>
        <taxon>Clostridia</taxon>
        <taxon>Eubacteriales</taxon>
        <taxon>Clostridiaceae</taxon>
        <taxon>Anoxynatronum</taxon>
    </lineage>
</organism>
<comment type="caution">
    <text evidence="1">The sequence shown here is derived from an EMBL/GenBank/DDBJ whole genome shotgun (WGS) entry which is preliminary data.</text>
</comment>
<gene>
    <name evidence="1" type="ORF">SAMN06296020_10770</name>
</gene>
<reference evidence="1" key="1">
    <citation type="submission" date="2017-05" db="EMBL/GenBank/DDBJ databases">
        <authorList>
            <person name="Varghese N."/>
            <person name="Submissions S."/>
        </authorList>
    </citation>
    <scope>NUCLEOTIDE SEQUENCE</scope>
    <source>
        <strain evidence="1">Su22</strain>
    </source>
</reference>
<proteinExistence type="predicted"/>
<accession>A0AA46AJ64</accession>